<evidence type="ECO:0000313" key="1">
    <source>
        <dbReference type="EMBL" id="GJE86461.1"/>
    </source>
</evidence>
<dbReference type="AlphaFoldDB" id="A0A9P3G1E8"/>
<gene>
    <name evidence="1" type="ORF">PsYK624_025410</name>
</gene>
<dbReference type="EMBL" id="BPQB01000004">
    <property type="protein sequence ID" value="GJE86461.1"/>
    <property type="molecule type" value="Genomic_DNA"/>
</dbReference>
<organism evidence="1 2">
    <name type="scientific">Phanerochaete sordida</name>
    <dbReference type="NCBI Taxonomy" id="48140"/>
    <lineage>
        <taxon>Eukaryota</taxon>
        <taxon>Fungi</taxon>
        <taxon>Dikarya</taxon>
        <taxon>Basidiomycota</taxon>
        <taxon>Agaricomycotina</taxon>
        <taxon>Agaricomycetes</taxon>
        <taxon>Polyporales</taxon>
        <taxon>Phanerochaetaceae</taxon>
        <taxon>Phanerochaete</taxon>
    </lineage>
</organism>
<accession>A0A9P3G1E8</accession>
<proteinExistence type="predicted"/>
<reference evidence="1 2" key="1">
    <citation type="submission" date="2021-08" db="EMBL/GenBank/DDBJ databases">
        <title>Draft Genome Sequence of Phanerochaete sordida strain YK-624.</title>
        <authorList>
            <person name="Mori T."/>
            <person name="Dohra H."/>
            <person name="Suzuki T."/>
            <person name="Kawagishi H."/>
            <person name="Hirai H."/>
        </authorList>
    </citation>
    <scope>NUCLEOTIDE SEQUENCE [LARGE SCALE GENOMIC DNA]</scope>
    <source>
        <strain evidence="1 2">YK-624</strain>
    </source>
</reference>
<sequence>MRLQDPCDPILRWRGRDGMARRWQEDGVLAASDLCIASAPRKSSAENRRLAFGHVPWDKGHLVSHYEH</sequence>
<keyword evidence="2" id="KW-1185">Reference proteome</keyword>
<name>A0A9P3G1E8_9APHY</name>
<dbReference type="Proteomes" id="UP000703269">
    <property type="component" value="Unassembled WGS sequence"/>
</dbReference>
<evidence type="ECO:0000313" key="2">
    <source>
        <dbReference type="Proteomes" id="UP000703269"/>
    </source>
</evidence>
<comment type="caution">
    <text evidence="1">The sequence shown here is derived from an EMBL/GenBank/DDBJ whole genome shotgun (WGS) entry which is preliminary data.</text>
</comment>
<protein>
    <submittedName>
        <fullName evidence="1">Uncharacterized protein</fullName>
    </submittedName>
</protein>